<reference evidence="1" key="1">
    <citation type="submission" date="2018-05" db="EMBL/GenBank/DDBJ databases">
        <authorList>
            <person name="Lanie J.A."/>
            <person name="Ng W.-L."/>
            <person name="Kazmierczak K.M."/>
            <person name="Andrzejewski T.M."/>
            <person name="Davidsen T.M."/>
            <person name="Wayne K.J."/>
            <person name="Tettelin H."/>
            <person name="Glass J.I."/>
            <person name="Rusch D."/>
            <person name="Podicherti R."/>
            <person name="Tsui H.-C.T."/>
            <person name="Winkler M.E."/>
        </authorList>
    </citation>
    <scope>NUCLEOTIDE SEQUENCE</scope>
</reference>
<feature type="non-terminal residue" evidence="1">
    <location>
        <position position="34"/>
    </location>
</feature>
<dbReference type="EMBL" id="UINC01048913">
    <property type="protein sequence ID" value="SVB60032.1"/>
    <property type="molecule type" value="Genomic_DNA"/>
</dbReference>
<dbReference type="AlphaFoldDB" id="A0A382FBK6"/>
<sequence>MGFTRFLQFFEEGFGHIVAFGIGVHDSAIASHVE</sequence>
<organism evidence="1">
    <name type="scientific">marine metagenome</name>
    <dbReference type="NCBI Taxonomy" id="408172"/>
    <lineage>
        <taxon>unclassified sequences</taxon>
        <taxon>metagenomes</taxon>
        <taxon>ecological metagenomes</taxon>
    </lineage>
</organism>
<proteinExistence type="predicted"/>
<accession>A0A382FBK6</accession>
<evidence type="ECO:0000313" key="1">
    <source>
        <dbReference type="EMBL" id="SVB60032.1"/>
    </source>
</evidence>
<protein>
    <submittedName>
        <fullName evidence="1">Uncharacterized protein</fullName>
    </submittedName>
</protein>
<name>A0A382FBK6_9ZZZZ</name>
<gene>
    <name evidence="1" type="ORF">METZ01_LOCUS212886</name>
</gene>